<evidence type="ECO:0000313" key="8">
    <source>
        <dbReference type="EMBL" id="GCL61249.1"/>
    </source>
</evidence>
<dbReference type="GO" id="GO:0008932">
    <property type="term" value="F:lytic endotransglycosylase activity"/>
    <property type="evidence" value="ECO:0007669"/>
    <property type="project" value="UniProtKB-UniRule"/>
</dbReference>
<dbReference type="PANTHER" id="PTHR30518">
    <property type="entry name" value="ENDOLYTIC MUREIN TRANSGLYCOSYLASE"/>
    <property type="match status" value="1"/>
</dbReference>
<dbReference type="Gene3D" id="3.30.1490.480">
    <property type="entry name" value="Endolytic murein transglycosylase"/>
    <property type="match status" value="1"/>
</dbReference>
<dbReference type="AlphaFoldDB" id="A0A480AHK5"/>
<evidence type="ECO:0000256" key="4">
    <source>
        <dbReference type="ARBA" id="ARBA00023136"/>
    </source>
</evidence>
<comment type="function">
    <text evidence="7">Functions as a peptidoglycan terminase that cleaves nascent peptidoglycan strands endolytically to terminate their elongation.</text>
</comment>
<evidence type="ECO:0000256" key="3">
    <source>
        <dbReference type="ARBA" id="ARBA00022989"/>
    </source>
</evidence>
<dbReference type="HAMAP" id="MF_02065">
    <property type="entry name" value="MltG"/>
    <property type="match status" value="1"/>
</dbReference>
<keyword evidence="1 7" id="KW-1003">Cell membrane</keyword>
<organism evidence="8 9">
    <name type="scientific">Pseudaquabacterium pictum</name>
    <dbReference type="NCBI Taxonomy" id="2315236"/>
    <lineage>
        <taxon>Bacteria</taxon>
        <taxon>Pseudomonadati</taxon>
        <taxon>Pseudomonadota</taxon>
        <taxon>Betaproteobacteria</taxon>
        <taxon>Burkholderiales</taxon>
        <taxon>Sphaerotilaceae</taxon>
        <taxon>Pseudaquabacterium</taxon>
    </lineage>
</organism>
<sequence length="339" mass="36908">MLWRLIRWSLLVLLLAALAAAGAVRWWLDHPLTLATPAVELSIEPGTPPREVAAAWVRAGVQTEADWLYAWFRFSGDARRIRAGSYEIEPGATPRSLLARMVQGDEAFERVRLIEGWTFRQFRAALAAAPHLKQQGAALSEADLMTAIGLPGVPAEGRFFPDTYLYSRGVSDLTVLKRAAAMQTRRLAEVWAARAPDLPLQTPEQALVLASIVEKETGRPADRGLVAGVFINRLRIGMPLQTDPTVIYGLGEAFDGNLRKRDLLADTPYNTYTRRGLPPTPIAMPGLASLRAAVQPAATPALYFVARGDGSSVFSADLAAHNRAVNQYQRGIPPAAAKP</sequence>
<comment type="catalytic activity">
    <reaction evidence="7">
        <text>a peptidoglycan chain = a peptidoglycan chain with N-acetyl-1,6-anhydromuramyl-[peptide] at the reducing end + a peptidoglycan chain with N-acetylglucosamine at the non-reducing end.</text>
        <dbReference type="EC" id="4.2.2.29"/>
    </reaction>
</comment>
<dbReference type="EMBL" id="BJCL01000001">
    <property type="protein sequence ID" value="GCL61249.1"/>
    <property type="molecule type" value="Genomic_DNA"/>
</dbReference>
<protein>
    <recommendedName>
        <fullName evidence="7">Endolytic murein transglycosylase</fullName>
        <ecNumber evidence="7">4.2.2.29</ecNumber>
    </recommendedName>
    <alternativeName>
        <fullName evidence="7">Peptidoglycan lytic transglycosylase</fullName>
    </alternativeName>
    <alternativeName>
        <fullName evidence="7">Peptidoglycan polymerization terminase</fullName>
    </alternativeName>
</protein>
<keyword evidence="8" id="KW-0449">Lipoprotein</keyword>
<dbReference type="GO" id="GO:0071555">
    <property type="term" value="P:cell wall organization"/>
    <property type="evidence" value="ECO:0007669"/>
    <property type="project" value="UniProtKB-KW"/>
</dbReference>
<dbReference type="Pfam" id="PF02618">
    <property type="entry name" value="YceG"/>
    <property type="match status" value="1"/>
</dbReference>
<keyword evidence="9" id="KW-1185">Reference proteome</keyword>
<evidence type="ECO:0000256" key="5">
    <source>
        <dbReference type="ARBA" id="ARBA00023239"/>
    </source>
</evidence>
<evidence type="ECO:0000256" key="1">
    <source>
        <dbReference type="ARBA" id="ARBA00022475"/>
    </source>
</evidence>
<reference evidence="9" key="1">
    <citation type="submission" date="2019-03" db="EMBL/GenBank/DDBJ databases">
        <title>Aquabacterium pictum sp.nov., the first bacteriochlorophyll a-containing freshwater bacterium in the genus Aquabacterium of the class Betaproteobacteria.</title>
        <authorList>
            <person name="Hirose S."/>
            <person name="Tank M."/>
            <person name="Hara E."/>
            <person name="Tamaki H."/>
            <person name="Takaichi S."/>
            <person name="Haruta S."/>
            <person name="Hanada S."/>
        </authorList>
    </citation>
    <scope>NUCLEOTIDE SEQUENCE [LARGE SCALE GENOMIC DNA]</scope>
    <source>
        <strain evidence="9">W35</strain>
    </source>
</reference>
<dbReference type="Proteomes" id="UP000301751">
    <property type="component" value="Unassembled WGS sequence"/>
</dbReference>
<keyword evidence="4 7" id="KW-0472">Membrane</keyword>
<evidence type="ECO:0000256" key="7">
    <source>
        <dbReference type="HAMAP-Rule" id="MF_02065"/>
    </source>
</evidence>
<keyword evidence="5 7" id="KW-0456">Lyase</keyword>
<dbReference type="PANTHER" id="PTHR30518:SF2">
    <property type="entry name" value="ENDOLYTIC MUREIN TRANSGLYCOSYLASE"/>
    <property type="match status" value="1"/>
</dbReference>
<dbReference type="NCBIfam" id="TIGR00247">
    <property type="entry name" value="endolytic transglycosylase MltG"/>
    <property type="match status" value="1"/>
</dbReference>
<proteinExistence type="inferred from homology"/>
<comment type="caution">
    <text evidence="8">The sequence shown here is derived from an EMBL/GenBank/DDBJ whole genome shotgun (WGS) entry which is preliminary data.</text>
</comment>
<feature type="site" description="Important for catalytic activity" evidence="7">
    <location>
        <position position="216"/>
    </location>
</feature>
<keyword evidence="6 7" id="KW-0961">Cell wall biogenesis/degradation</keyword>
<dbReference type="GO" id="GO:0005886">
    <property type="term" value="C:plasma membrane"/>
    <property type="evidence" value="ECO:0007669"/>
    <property type="project" value="UniProtKB-UniRule"/>
</dbReference>
<gene>
    <name evidence="7" type="primary">mltG</name>
    <name evidence="8" type="ORF">AQPW35_03300</name>
</gene>
<evidence type="ECO:0000313" key="9">
    <source>
        <dbReference type="Proteomes" id="UP000301751"/>
    </source>
</evidence>
<keyword evidence="7" id="KW-0997">Cell inner membrane</keyword>
<evidence type="ECO:0000256" key="2">
    <source>
        <dbReference type="ARBA" id="ARBA00022692"/>
    </source>
</evidence>
<keyword evidence="2 7" id="KW-0812">Transmembrane</keyword>
<dbReference type="GO" id="GO:0009252">
    <property type="term" value="P:peptidoglycan biosynthetic process"/>
    <property type="evidence" value="ECO:0007669"/>
    <property type="project" value="UniProtKB-UniRule"/>
</dbReference>
<name>A0A480AHK5_9BURK</name>
<evidence type="ECO:0000256" key="6">
    <source>
        <dbReference type="ARBA" id="ARBA00023316"/>
    </source>
</evidence>
<dbReference type="InterPro" id="IPR003770">
    <property type="entry name" value="MLTG-like"/>
</dbReference>
<dbReference type="RefSeq" id="WP_137731017.1">
    <property type="nucleotide sequence ID" value="NZ_BJCL01000001.1"/>
</dbReference>
<accession>A0A480AHK5</accession>
<comment type="similarity">
    <text evidence="7">Belongs to the transglycosylase MltG family.</text>
</comment>
<dbReference type="Gene3D" id="3.30.160.60">
    <property type="entry name" value="Classic Zinc Finger"/>
    <property type="match status" value="1"/>
</dbReference>
<dbReference type="OrthoDB" id="9814591at2"/>
<dbReference type="CDD" id="cd08010">
    <property type="entry name" value="MltG_like"/>
    <property type="match status" value="1"/>
</dbReference>
<dbReference type="EC" id="4.2.2.29" evidence="7"/>
<keyword evidence="3 7" id="KW-1133">Transmembrane helix</keyword>